<dbReference type="GO" id="GO:0016787">
    <property type="term" value="F:hydrolase activity"/>
    <property type="evidence" value="ECO:0007669"/>
    <property type="project" value="UniProtKB-KW"/>
</dbReference>
<dbReference type="Gene3D" id="3.40.50.1820">
    <property type="entry name" value="alpha/beta hydrolase"/>
    <property type="match status" value="1"/>
</dbReference>
<dbReference type="AlphaFoldDB" id="A0A1G5IBD2"/>
<dbReference type="InterPro" id="IPR029058">
    <property type="entry name" value="AB_hydrolase_fold"/>
</dbReference>
<proteinExistence type="predicted"/>
<name>A0A1G5IBD2_9FIRM</name>
<accession>A0A1G5IBD2</accession>
<protein>
    <submittedName>
        <fullName evidence="1">Alpha/beta hydrolase family protein</fullName>
    </submittedName>
</protein>
<dbReference type="SUPFAM" id="SSF53474">
    <property type="entry name" value="alpha/beta-Hydrolases"/>
    <property type="match status" value="1"/>
</dbReference>
<organism evidence="1 2">
    <name type="scientific">Alkaliphilus peptidifermentans DSM 18978</name>
    <dbReference type="NCBI Taxonomy" id="1120976"/>
    <lineage>
        <taxon>Bacteria</taxon>
        <taxon>Bacillati</taxon>
        <taxon>Bacillota</taxon>
        <taxon>Clostridia</taxon>
        <taxon>Peptostreptococcales</taxon>
        <taxon>Natronincolaceae</taxon>
        <taxon>Alkaliphilus</taxon>
    </lineage>
</organism>
<dbReference type="EMBL" id="FMUS01000014">
    <property type="protein sequence ID" value="SCY72970.1"/>
    <property type="molecule type" value="Genomic_DNA"/>
</dbReference>
<evidence type="ECO:0000313" key="1">
    <source>
        <dbReference type="EMBL" id="SCY72970.1"/>
    </source>
</evidence>
<dbReference type="PANTHER" id="PTHR13617">
    <property type="entry name" value="PROTEIN ABHD18"/>
    <property type="match status" value="1"/>
</dbReference>
<dbReference type="Proteomes" id="UP000198636">
    <property type="component" value="Unassembled WGS sequence"/>
</dbReference>
<dbReference type="RefSeq" id="WP_091543438.1">
    <property type="nucleotide sequence ID" value="NZ_FMUS01000014.1"/>
</dbReference>
<keyword evidence="1" id="KW-0378">Hydrolase</keyword>
<sequence length="347" mass="40490">MNRLLSNTIENLGVNFFKYINRKKENTAKFHNCRGFDANKIKSMYSRLNVFSKCEYYSSPKFIELKEKSNLEISIYSMKSKYKPIDEFEKTYESLPTNNNIYFERVSSKNINKFKTCIIYLHGFSERSYDKEIKYLFSPLIAENPNIEILAVHLPYHMRRSPEHQPYSGAYIFDSYPIVTIEGFRQGVHDVSQVISYAKENYEKVIVAGFSLGGHIISFLGTCDNRADLYCMGQAGARMPETLKYLTVCPGLNEKKQKWIQNGIDFEELYRPIELLDYDSIIPPEKVISIGGKYDKLIRFRRVQELRNFFKSKHNISYDAGHIGLLFEVDKVKEEFISILNSEEMKG</sequence>
<keyword evidence="2" id="KW-1185">Reference proteome</keyword>
<gene>
    <name evidence="1" type="ORF">SAMN03080606_02305</name>
</gene>
<dbReference type="OrthoDB" id="1679217at2"/>
<reference evidence="1 2" key="1">
    <citation type="submission" date="2016-10" db="EMBL/GenBank/DDBJ databases">
        <authorList>
            <person name="de Groot N.N."/>
        </authorList>
    </citation>
    <scope>NUCLEOTIDE SEQUENCE [LARGE SCALE GENOMIC DNA]</scope>
    <source>
        <strain evidence="1 2">DSM 18978</strain>
    </source>
</reference>
<evidence type="ECO:0000313" key="2">
    <source>
        <dbReference type="Proteomes" id="UP000198636"/>
    </source>
</evidence>
<dbReference type="PANTHER" id="PTHR13617:SF14">
    <property type="entry name" value="PROTEIN ABHD18"/>
    <property type="match status" value="1"/>
</dbReference>
<dbReference type="STRING" id="1120976.SAMN03080606_02305"/>